<comment type="caution">
    <text evidence="1">The sequence shown here is derived from an EMBL/GenBank/DDBJ whole genome shotgun (WGS) entry which is preliminary data.</text>
</comment>
<dbReference type="AlphaFoldDB" id="A0AAW1ME51"/>
<dbReference type="EMBL" id="JASPKY010000056">
    <property type="protein sequence ID" value="KAK9744564.1"/>
    <property type="molecule type" value="Genomic_DNA"/>
</dbReference>
<evidence type="ECO:0000313" key="1">
    <source>
        <dbReference type="EMBL" id="KAK9744564.1"/>
    </source>
</evidence>
<dbReference type="Proteomes" id="UP001458880">
    <property type="component" value="Unassembled WGS sequence"/>
</dbReference>
<evidence type="ECO:0000313" key="2">
    <source>
        <dbReference type="Proteomes" id="UP001458880"/>
    </source>
</evidence>
<proteinExistence type="predicted"/>
<reference evidence="1 2" key="1">
    <citation type="journal article" date="2024" name="BMC Genomics">
        <title>De novo assembly and annotation of Popillia japonica's genome with initial clues to its potential as an invasive pest.</title>
        <authorList>
            <person name="Cucini C."/>
            <person name="Boschi S."/>
            <person name="Funari R."/>
            <person name="Cardaioli E."/>
            <person name="Iannotti N."/>
            <person name="Marturano G."/>
            <person name="Paoli F."/>
            <person name="Bruttini M."/>
            <person name="Carapelli A."/>
            <person name="Frati F."/>
            <person name="Nardi F."/>
        </authorList>
    </citation>
    <scope>NUCLEOTIDE SEQUENCE [LARGE SCALE GENOMIC DNA]</scope>
    <source>
        <strain evidence="1">DMR45628</strain>
    </source>
</reference>
<sequence length="117" mass="13063">MYIKTVEYLGVNLDKRGSFRAHVIEAASKAEEKVTKLNGLIADIKTPANGKHFRQKHHCHDTQQKKSSIAKYIYSRDNGSAWLPKWEGTAVFIVVPYGGTRSKAFGPPKQCFVDPTG</sequence>
<name>A0AAW1ME51_POPJA</name>
<protein>
    <submittedName>
        <fullName evidence="1">Uncharacterized protein</fullName>
    </submittedName>
</protein>
<accession>A0AAW1ME51</accession>
<gene>
    <name evidence="1" type="ORF">QE152_g7594</name>
</gene>
<organism evidence="1 2">
    <name type="scientific">Popillia japonica</name>
    <name type="common">Japanese beetle</name>
    <dbReference type="NCBI Taxonomy" id="7064"/>
    <lineage>
        <taxon>Eukaryota</taxon>
        <taxon>Metazoa</taxon>
        <taxon>Ecdysozoa</taxon>
        <taxon>Arthropoda</taxon>
        <taxon>Hexapoda</taxon>
        <taxon>Insecta</taxon>
        <taxon>Pterygota</taxon>
        <taxon>Neoptera</taxon>
        <taxon>Endopterygota</taxon>
        <taxon>Coleoptera</taxon>
        <taxon>Polyphaga</taxon>
        <taxon>Scarabaeiformia</taxon>
        <taxon>Scarabaeidae</taxon>
        <taxon>Rutelinae</taxon>
        <taxon>Popillia</taxon>
    </lineage>
</organism>
<keyword evidence="2" id="KW-1185">Reference proteome</keyword>